<dbReference type="Pfam" id="PF00533">
    <property type="entry name" value="BRCT"/>
    <property type="match status" value="1"/>
</dbReference>
<dbReference type="PANTHER" id="PTHR47667:SF1">
    <property type="entry name" value="REGULATOR OF TY1 TRANSPOSITION PROTEIN 107"/>
    <property type="match status" value="1"/>
</dbReference>
<reference evidence="4" key="1">
    <citation type="journal article" date="2014" name="BMC Genomics">
        <title>Genome characteristics reveal the impact of lichenization on lichen-forming fungus Endocarpon pusillum Hedwig (Verrucariales, Ascomycota).</title>
        <authorList>
            <person name="Wang Y.-Y."/>
            <person name="Liu B."/>
            <person name="Zhang X.-Y."/>
            <person name="Zhou Q.-M."/>
            <person name="Zhang T."/>
            <person name="Li H."/>
            <person name="Yu Y.-F."/>
            <person name="Zhang X.-L."/>
            <person name="Hao X.-Y."/>
            <person name="Wang M."/>
            <person name="Wang L."/>
            <person name="Wei J.-C."/>
        </authorList>
    </citation>
    <scope>NUCLEOTIDE SEQUENCE [LARGE SCALE GENOMIC DNA]</scope>
    <source>
        <strain evidence="4">Z07020 / HMAS-L-300199</strain>
    </source>
</reference>
<feature type="domain" description="BRCT" evidence="2">
    <location>
        <begin position="107"/>
        <end position="198"/>
    </location>
</feature>
<dbReference type="GO" id="GO:1990683">
    <property type="term" value="P:DNA double-strand break attachment to nuclear envelope"/>
    <property type="evidence" value="ECO:0007669"/>
    <property type="project" value="TreeGrafter"/>
</dbReference>
<dbReference type="Proteomes" id="UP000019373">
    <property type="component" value="Unassembled WGS sequence"/>
</dbReference>
<feature type="compositionally biased region" description="Polar residues" evidence="1">
    <location>
        <begin position="483"/>
        <end position="492"/>
    </location>
</feature>
<dbReference type="CDD" id="cd17743">
    <property type="entry name" value="BRCT_BRC1_like_rpt5"/>
    <property type="match status" value="1"/>
</dbReference>
<keyword evidence="4" id="KW-1185">Reference proteome</keyword>
<dbReference type="InterPro" id="IPR001357">
    <property type="entry name" value="BRCT_dom"/>
</dbReference>
<feature type="domain" description="BRCT" evidence="2">
    <location>
        <begin position="735"/>
        <end position="851"/>
    </location>
</feature>
<dbReference type="CDD" id="cd18436">
    <property type="entry name" value="BRCT_BRC1_like_rpt2"/>
    <property type="match status" value="1"/>
</dbReference>
<dbReference type="GeneID" id="19243832"/>
<feature type="compositionally biased region" description="Basic and acidic residues" evidence="1">
    <location>
        <begin position="459"/>
        <end position="477"/>
    </location>
</feature>
<dbReference type="CDD" id="cd18438">
    <property type="entry name" value="BRCT_BRC1_like_rpt4"/>
    <property type="match status" value="1"/>
</dbReference>
<dbReference type="OMA" id="SWLYHLI"/>
<feature type="domain" description="BRCT" evidence="2">
    <location>
        <begin position="344"/>
        <end position="427"/>
    </location>
</feature>
<dbReference type="Gene3D" id="3.40.50.10190">
    <property type="entry name" value="BRCT domain"/>
    <property type="match status" value="5"/>
</dbReference>
<proteinExistence type="predicted"/>
<feature type="domain" description="BRCT" evidence="2">
    <location>
        <begin position="9"/>
        <end position="107"/>
    </location>
</feature>
<accession>U1HMX9</accession>
<feature type="region of interest" description="Disordered" evidence="1">
    <location>
        <begin position="581"/>
        <end position="620"/>
    </location>
</feature>
<dbReference type="GO" id="GO:0006302">
    <property type="term" value="P:double-strand break repair"/>
    <property type="evidence" value="ECO:0007669"/>
    <property type="project" value="TreeGrafter"/>
</dbReference>
<dbReference type="Pfam" id="PF12738">
    <property type="entry name" value="PTCB-BRCT"/>
    <property type="match status" value="1"/>
</dbReference>
<sequence>MAPMEVDEAAPALFAQCRFALVCGDGLDDDAAKKLASTLKLHGGEIVTDQYDGENLPLEELTHIICATCDFPSYDAASDALIPVIKPHWVDASLAKSKLANPRQYSSDPRLIMSNVVICCADLPEGDKDAIIGGVLAMGGLHSAKVSSMVTHIVALTMDSEICRSIAMRKLNMKIVLPHWFDDCLKLGRRIDENPYLLPDPEILRHSNAIAPRAAENGHLTGAIDPDPSHAPSSTTIRSPRGPLQVFARKKVMLSQDLGIGSHLKDVLKDLIEESSGHVTEDSRKADMFICKYREGPDYRLTSQAGKDVGNLAWLYYLITNNSWTSPMRRLLHYPIARNGLPGFQGLRISLSNYSGEARLYLENLITAAGAECTKTLKQDNTHLITAHIMSEKCAAAKDWGVHIINHLWLEESYSKWKLQSITNSRYTHFPRRTNLGEVVGQTKIDRHALEHYFFHTEDTEMEDAKDQSQPMQRKDPNMAPIPTSSSVNTPRTPHVRQKAARNSAHAAGTPRHSTGVERKSEAGKMRTPAAGRIVSDGKENQTPSTTSSRKAKDAAAARLHDIVSDITLYEKEKKRVGGVVYGGRRKNDPDRVGADRKRSITEDPDSDATEGGESKRLRTGTARSTIHLLVSGYKKWVSHPKLEDANKKQLRDLGIIVTQDPSRASHLAAPSILRTHKFISAMAYAPTIVSTDFIDQCLEENEFLPPEDFPLQDKANEKRFQISLAESLKRAKENHNKLFEGRTIYCVEIINGGFDTYKSIIEANGGQCNMYRGRPGTMVPSRRADSETSTAEEATQAEVFLISGQDQERLWSRFRHMAERSRKIPRIVRSEWLIESAMAQKILPVGPHELR</sequence>
<dbReference type="OrthoDB" id="342264at2759"/>
<dbReference type="InterPro" id="IPR053036">
    <property type="entry name" value="CellCycle_DNARepair_Reg"/>
</dbReference>
<feature type="region of interest" description="Disordered" evidence="1">
    <location>
        <begin position="218"/>
        <end position="240"/>
    </location>
</feature>
<dbReference type="PANTHER" id="PTHR47667">
    <property type="entry name" value="REGULATOR OF TY1 TRANSPOSITION PROTEIN 107"/>
    <property type="match status" value="1"/>
</dbReference>
<feature type="domain" description="BRCT" evidence="2">
    <location>
        <begin position="648"/>
        <end position="712"/>
    </location>
</feature>
<dbReference type="GO" id="GO:0005634">
    <property type="term" value="C:nucleus"/>
    <property type="evidence" value="ECO:0007669"/>
    <property type="project" value="TreeGrafter"/>
</dbReference>
<dbReference type="EMBL" id="KE721198">
    <property type="protein sequence ID" value="ERF71680.1"/>
    <property type="molecule type" value="Genomic_DNA"/>
</dbReference>
<dbReference type="eggNOG" id="KOG2043">
    <property type="taxonomic scope" value="Eukaryota"/>
</dbReference>
<dbReference type="FunFam" id="3.40.50.10190:FF:000066">
    <property type="entry name" value="BRCT domain protein (Eurofung)"/>
    <property type="match status" value="1"/>
</dbReference>
<dbReference type="AlphaFoldDB" id="U1HMX9"/>
<dbReference type="SUPFAM" id="SSF52113">
    <property type="entry name" value="BRCT domain"/>
    <property type="match status" value="5"/>
</dbReference>
<evidence type="ECO:0000313" key="4">
    <source>
        <dbReference type="Proteomes" id="UP000019373"/>
    </source>
</evidence>
<feature type="compositionally biased region" description="Basic and acidic residues" evidence="1">
    <location>
        <begin position="515"/>
        <end position="525"/>
    </location>
</feature>
<protein>
    <recommendedName>
        <fullName evidence="2">BRCT domain-containing protein</fullName>
    </recommendedName>
</protein>
<feature type="region of interest" description="Disordered" evidence="1">
    <location>
        <begin position="459"/>
        <end position="556"/>
    </location>
</feature>
<evidence type="ECO:0000259" key="2">
    <source>
        <dbReference type="PROSITE" id="PS50172"/>
    </source>
</evidence>
<dbReference type="GO" id="GO:0035361">
    <property type="term" value="C:Cul8-RING ubiquitin ligase complex"/>
    <property type="evidence" value="ECO:0007669"/>
    <property type="project" value="TreeGrafter"/>
</dbReference>
<name>U1HMX9_ENDPU</name>
<evidence type="ECO:0000313" key="3">
    <source>
        <dbReference type="EMBL" id="ERF71680.1"/>
    </source>
</evidence>
<dbReference type="RefSeq" id="XP_007802663.1">
    <property type="nucleotide sequence ID" value="XM_007804472.1"/>
</dbReference>
<feature type="compositionally biased region" description="Basic and acidic residues" evidence="1">
    <location>
        <begin position="586"/>
        <end position="602"/>
    </location>
</feature>
<gene>
    <name evidence="3" type="ORF">EPUS_08993</name>
</gene>
<dbReference type="InterPro" id="IPR036420">
    <property type="entry name" value="BRCT_dom_sf"/>
</dbReference>
<dbReference type="FunFam" id="3.40.50.10190:FF:000048">
    <property type="entry name" value="DNA repair protein Rtt107"/>
    <property type="match status" value="1"/>
</dbReference>
<organism evidence="3 4">
    <name type="scientific">Endocarpon pusillum (strain Z07020 / HMAS-L-300199)</name>
    <name type="common">Lichen-forming fungus</name>
    <dbReference type="NCBI Taxonomy" id="1263415"/>
    <lineage>
        <taxon>Eukaryota</taxon>
        <taxon>Fungi</taxon>
        <taxon>Dikarya</taxon>
        <taxon>Ascomycota</taxon>
        <taxon>Pezizomycotina</taxon>
        <taxon>Eurotiomycetes</taxon>
        <taxon>Chaetothyriomycetidae</taxon>
        <taxon>Verrucariales</taxon>
        <taxon>Verrucariaceae</taxon>
        <taxon>Endocarpon</taxon>
    </lineage>
</organism>
<dbReference type="CDD" id="cd18437">
    <property type="entry name" value="BRCT_BRC1_like_rpt3"/>
    <property type="match status" value="1"/>
</dbReference>
<evidence type="ECO:0000256" key="1">
    <source>
        <dbReference type="SAM" id="MobiDB-lite"/>
    </source>
</evidence>
<dbReference type="HOGENOM" id="CLU_002149_2_0_1"/>
<dbReference type="CDD" id="cd18439">
    <property type="entry name" value="BRCT_BRC1_like_rpt6"/>
    <property type="match status" value="1"/>
</dbReference>
<dbReference type="Pfam" id="PF16770">
    <property type="entry name" value="RTT107_BRCT_5"/>
    <property type="match status" value="1"/>
</dbReference>
<dbReference type="SMART" id="SM00292">
    <property type="entry name" value="BRCT"/>
    <property type="match status" value="6"/>
</dbReference>
<dbReference type="PROSITE" id="PS50172">
    <property type="entry name" value="BRCT"/>
    <property type="match status" value="5"/>
</dbReference>